<comment type="caution">
    <text evidence="3">The sequence shown here is derived from an EMBL/GenBank/DDBJ whole genome shotgun (WGS) entry which is preliminary data.</text>
</comment>
<proteinExistence type="predicted"/>
<feature type="transmembrane region" description="Helical" evidence="1">
    <location>
        <begin position="122"/>
        <end position="139"/>
    </location>
</feature>
<feature type="transmembrane region" description="Helical" evidence="1">
    <location>
        <begin position="93"/>
        <end position="115"/>
    </location>
</feature>
<dbReference type="Proteomes" id="UP000176634">
    <property type="component" value="Unassembled WGS sequence"/>
</dbReference>
<keyword evidence="1" id="KW-0472">Membrane</keyword>
<keyword evidence="1" id="KW-0812">Transmembrane</keyword>
<gene>
    <name evidence="3" type="ORF">A2563_04220</name>
</gene>
<dbReference type="GO" id="GO:0016020">
    <property type="term" value="C:membrane"/>
    <property type="evidence" value="ECO:0007669"/>
    <property type="project" value="InterPro"/>
</dbReference>
<dbReference type="InterPro" id="IPR000620">
    <property type="entry name" value="EamA_dom"/>
</dbReference>
<dbReference type="PANTHER" id="PTHR22911">
    <property type="entry name" value="ACYL-MALONYL CONDENSING ENZYME-RELATED"/>
    <property type="match status" value="1"/>
</dbReference>
<feature type="transmembrane region" description="Helical" evidence="1">
    <location>
        <begin position="12"/>
        <end position="30"/>
    </location>
</feature>
<accession>A0A1F6PA65</accession>
<organism evidence="3 4">
    <name type="scientific">Candidatus Magasanikbacteria bacterium RIFOXYD1_FULL_40_23</name>
    <dbReference type="NCBI Taxonomy" id="1798705"/>
    <lineage>
        <taxon>Bacteria</taxon>
        <taxon>Candidatus Magasanikiibacteriota</taxon>
    </lineage>
</organism>
<feature type="domain" description="EamA" evidence="2">
    <location>
        <begin position="8"/>
        <end position="138"/>
    </location>
</feature>
<feature type="transmembrane region" description="Helical" evidence="1">
    <location>
        <begin position="151"/>
        <end position="172"/>
    </location>
</feature>
<reference evidence="3 4" key="1">
    <citation type="journal article" date="2016" name="Nat. Commun.">
        <title>Thousands of microbial genomes shed light on interconnected biogeochemical processes in an aquifer system.</title>
        <authorList>
            <person name="Anantharaman K."/>
            <person name="Brown C.T."/>
            <person name="Hug L.A."/>
            <person name="Sharon I."/>
            <person name="Castelle C.J."/>
            <person name="Probst A.J."/>
            <person name="Thomas B.C."/>
            <person name="Singh A."/>
            <person name="Wilkins M.J."/>
            <person name="Karaoz U."/>
            <person name="Brodie E.L."/>
            <person name="Williams K.H."/>
            <person name="Hubbard S.S."/>
            <person name="Banfield J.F."/>
        </authorList>
    </citation>
    <scope>NUCLEOTIDE SEQUENCE [LARGE SCALE GENOMIC DNA]</scope>
</reference>
<evidence type="ECO:0000313" key="4">
    <source>
        <dbReference type="Proteomes" id="UP000176634"/>
    </source>
</evidence>
<keyword evidence="1" id="KW-1133">Transmembrane helix</keyword>
<name>A0A1F6PA65_9BACT</name>
<sequence>MKTNRTISGDLLILIAMAMFGSLSLFLRILPHVSPLAFLGAFQVVGMVSFFILARAQGMPRLTKRDYLLLVALAVTATLNDLCYFFAFTMTSVANAAVAHQSVSIFLLILAPLLLRERTRKEEWVALIISLVGIVVLYSDQFGMSGDNRSSLIGISLAVISGLFYALIIVLYRIIPNPDRGITISVVNFWRHLISAVLLLPFLPLMNLGNLHVQDALPIVGFGLAFAFVASGIHNYGISKTRSLHVSILGKSEPVFAIAYAAMILHEMPTIRVLIGGALIVGSSLWLALKKEK</sequence>
<feature type="transmembrane region" description="Helical" evidence="1">
    <location>
        <begin position="248"/>
        <end position="265"/>
    </location>
</feature>
<evidence type="ECO:0000256" key="1">
    <source>
        <dbReference type="SAM" id="Phobius"/>
    </source>
</evidence>
<feature type="transmembrane region" description="Helical" evidence="1">
    <location>
        <begin position="36"/>
        <end position="55"/>
    </location>
</feature>
<feature type="transmembrane region" description="Helical" evidence="1">
    <location>
        <begin position="67"/>
        <end position="87"/>
    </location>
</feature>
<feature type="transmembrane region" description="Helical" evidence="1">
    <location>
        <begin position="271"/>
        <end position="289"/>
    </location>
</feature>
<feature type="transmembrane region" description="Helical" evidence="1">
    <location>
        <begin position="184"/>
        <end position="204"/>
    </location>
</feature>
<evidence type="ECO:0000259" key="2">
    <source>
        <dbReference type="Pfam" id="PF00892"/>
    </source>
</evidence>
<dbReference type="InterPro" id="IPR037185">
    <property type="entry name" value="EmrE-like"/>
</dbReference>
<dbReference type="EMBL" id="MFRA01000005">
    <property type="protein sequence ID" value="OGH92843.1"/>
    <property type="molecule type" value="Genomic_DNA"/>
</dbReference>
<dbReference type="AlphaFoldDB" id="A0A1F6PA65"/>
<evidence type="ECO:0000313" key="3">
    <source>
        <dbReference type="EMBL" id="OGH92843.1"/>
    </source>
</evidence>
<feature type="domain" description="EamA" evidence="2">
    <location>
        <begin position="153"/>
        <end position="287"/>
    </location>
</feature>
<feature type="transmembrane region" description="Helical" evidence="1">
    <location>
        <begin position="216"/>
        <end position="236"/>
    </location>
</feature>
<dbReference type="Pfam" id="PF00892">
    <property type="entry name" value="EamA"/>
    <property type="match status" value="2"/>
</dbReference>
<dbReference type="STRING" id="1798705.A2563_04220"/>
<dbReference type="SUPFAM" id="SSF103481">
    <property type="entry name" value="Multidrug resistance efflux transporter EmrE"/>
    <property type="match status" value="2"/>
</dbReference>
<protein>
    <recommendedName>
        <fullName evidence="2">EamA domain-containing protein</fullName>
    </recommendedName>
</protein>